<name>A0ABP9C4N9_9SPHI</name>
<dbReference type="Proteomes" id="UP001501411">
    <property type="component" value="Unassembled WGS sequence"/>
</dbReference>
<proteinExistence type="predicted"/>
<gene>
    <name evidence="1" type="ORF">GCM10023231_37640</name>
</gene>
<accession>A0ABP9C4N9</accession>
<reference evidence="2" key="1">
    <citation type="journal article" date="2019" name="Int. J. Syst. Evol. Microbiol.">
        <title>The Global Catalogue of Microorganisms (GCM) 10K type strain sequencing project: providing services to taxonomists for standard genome sequencing and annotation.</title>
        <authorList>
            <consortium name="The Broad Institute Genomics Platform"/>
            <consortium name="The Broad Institute Genome Sequencing Center for Infectious Disease"/>
            <person name="Wu L."/>
            <person name="Ma J."/>
        </authorList>
    </citation>
    <scope>NUCLEOTIDE SEQUENCE [LARGE SCALE GENOMIC DNA]</scope>
    <source>
        <strain evidence="2">JCM 18200</strain>
    </source>
</reference>
<evidence type="ECO:0008006" key="3">
    <source>
        <dbReference type="Google" id="ProtNLM"/>
    </source>
</evidence>
<sequence>MVSLTEFIVERKTSLQRQYAAVLANPGQAKTDDIQQLLEAFPYSHALWFVAAKHAALHKDQHTLINRAALYNNPDQLYYYSYVASLNNTTTDQPDTVAKLDLLLEQHRKDTTPINSSDGAVTAHIENTDQGPEILSSPTEVLPTLSTNRSDREDLSKYDDELMPYSFVWWLHKTRLDYADTYRPYATTSKPPLKKLHNELNDLVLDQQIRENIFHLQSPEEKLNIQDSQTITFKIPHKTDEIIARFIKEEPQIKAPQANKITLENKAKQSAEDQSIFVSETLAQIYVEQGLYHKAIDAYMKLSLKYPKKSAYFADRIRDLESKIN</sequence>
<comment type="caution">
    <text evidence="1">The sequence shown here is derived from an EMBL/GenBank/DDBJ whole genome shotgun (WGS) entry which is preliminary data.</text>
</comment>
<organism evidence="1 2">
    <name type="scientific">Olivibacter ginsenosidimutans</name>
    <dbReference type="NCBI Taxonomy" id="1176537"/>
    <lineage>
        <taxon>Bacteria</taxon>
        <taxon>Pseudomonadati</taxon>
        <taxon>Bacteroidota</taxon>
        <taxon>Sphingobacteriia</taxon>
        <taxon>Sphingobacteriales</taxon>
        <taxon>Sphingobacteriaceae</taxon>
        <taxon>Olivibacter</taxon>
    </lineage>
</organism>
<protein>
    <recommendedName>
        <fullName evidence="3">Tetratricopeptide repeat protein</fullName>
    </recommendedName>
</protein>
<keyword evidence="2" id="KW-1185">Reference proteome</keyword>
<dbReference type="EMBL" id="BAABIQ010000043">
    <property type="protein sequence ID" value="GAA4804963.1"/>
    <property type="molecule type" value="Genomic_DNA"/>
</dbReference>
<evidence type="ECO:0000313" key="2">
    <source>
        <dbReference type="Proteomes" id="UP001501411"/>
    </source>
</evidence>
<evidence type="ECO:0000313" key="1">
    <source>
        <dbReference type="EMBL" id="GAA4804963.1"/>
    </source>
</evidence>